<accession>A0A0A8XT57</accession>
<proteinExistence type="predicted"/>
<sequence length="65" mass="7870">MRFTILSLYKKSKIKKILNKGSMVYCKCALVVVQDFKMSFIKRWNKYSAVLMRINLISDMFPWQW</sequence>
<dbReference type="EMBL" id="GBRH01282030">
    <property type="protein sequence ID" value="JAD15865.1"/>
    <property type="molecule type" value="Transcribed_RNA"/>
</dbReference>
<organism evidence="1">
    <name type="scientific">Arundo donax</name>
    <name type="common">Giant reed</name>
    <name type="synonym">Donax arundinaceus</name>
    <dbReference type="NCBI Taxonomy" id="35708"/>
    <lineage>
        <taxon>Eukaryota</taxon>
        <taxon>Viridiplantae</taxon>
        <taxon>Streptophyta</taxon>
        <taxon>Embryophyta</taxon>
        <taxon>Tracheophyta</taxon>
        <taxon>Spermatophyta</taxon>
        <taxon>Magnoliopsida</taxon>
        <taxon>Liliopsida</taxon>
        <taxon>Poales</taxon>
        <taxon>Poaceae</taxon>
        <taxon>PACMAD clade</taxon>
        <taxon>Arundinoideae</taxon>
        <taxon>Arundineae</taxon>
        <taxon>Arundo</taxon>
    </lineage>
</organism>
<reference evidence="1" key="2">
    <citation type="journal article" date="2015" name="Data Brief">
        <title>Shoot transcriptome of the giant reed, Arundo donax.</title>
        <authorList>
            <person name="Barrero R.A."/>
            <person name="Guerrero F.D."/>
            <person name="Moolhuijzen P."/>
            <person name="Goolsby J.A."/>
            <person name="Tidwell J."/>
            <person name="Bellgard S.E."/>
            <person name="Bellgard M.I."/>
        </authorList>
    </citation>
    <scope>NUCLEOTIDE SEQUENCE</scope>
    <source>
        <tissue evidence="1">Shoot tissue taken approximately 20 cm above the soil surface</tissue>
    </source>
</reference>
<name>A0A0A8XT57_ARUDO</name>
<protein>
    <submittedName>
        <fullName evidence="1">Uncharacterized protein</fullName>
    </submittedName>
</protein>
<evidence type="ECO:0000313" key="1">
    <source>
        <dbReference type="EMBL" id="JAD15865.1"/>
    </source>
</evidence>
<dbReference type="AlphaFoldDB" id="A0A0A8XT57"/>
<reference evidence="1" key="1">
    <citation type="submission" date="2014-09" db="EMBL/GenBank/DDBJ databases">
        <authorList>
            <person name="Magalhaes I.L.F."/>
            <person name="Oliveira U."/>
            <person name="Santos F.R."/>
            <person name="Vidigal T.H.D.A."/>
            <person name="Brescovit A.D."/>
            <person name="Santos A.J."/>
        </authorList>
    </citation>
    <scope>NUCLEOTIDE SEQUENCE</scope>
    <source>
        <tissue evidence="1">Shoot tissue taken approximately 20 cm above the soil surface</tissue>
    </source>
</reference>